<protein>
    <submittedName>
        <fullName evidence="4">Uncharacterized protein</fullName>
    </submittedName>
</protein>
<keyword evidence="2" id="KW-1133">Transmembrane helix</keyword>
<evidence type="ECO:0000313" key="5">
    <source>
        <dbReference type="Proteomes" id="UP001221686"/>
    </source>
</evidence>
<feature type="region of interest" description="Disordered" evidence="1">
    <location>
        <begin position="249"/>
        <end position="298"/>
    </location>
</feature>
<evidence type="ECO:0000256" key="2">
    <source>
        <dbReference type="SAM" id="Phobius"/>
    </source>
</evidence>
<accession>A0ABT5DZF1</accession>
<organism evidence="4 5">
    <name type="scientific">Nannocystis bainbridge</name>
    <dbReference type="NCBI Taxonomy" id="2995303"/>
    <lineage>
        <taxon>Bacteria</taxon>
        <taxon>Pseudomonadati</taxon>
        <taxon>Myxococcota</taxon>
        <taxon>Polyangia</taxon>
        <taxon>Nannocystales</taxon>
        <taxon>Nannocystaceae</taxon>
        <taxon>Nannocystis</taxon>
    </lineage>
</organism>
<keyword evidence="5" id="KW-1185">Reference proteome</keyword>
<reference evidence="4 5" key="1">
    <citation type="submission" date="2022-11" db="EMBL/GenBank/DDBJ databases">
        <title>Minimal conservation of predation-associated metabolite biosynthetic gene clusters underscores biosynthetic potential of Myxococcota including descriptions for ten novel species: Archangium lansinium sp. nov., Myxococcus landrumus sp. nov., Nannocystis bai.</title>
        <authorList>
            <person name="Ahearne A."/>
            <person name="Stevens C."/>
            <person name="Dowd S."/>
        </authorList>
    </citation>
    <scope>NUCLEOTIDE SEQUENCE [LARGE SCALE GENOMIC DNA]</scope>
    <source>
        <strain evidence="4 5">BB15-2</strain>
    </source>
</reference>
<comment type="caution">
    <text evidence="4">The sequence shown here is derived from an EMBL/GenBank/DDBJ whole genome shotgun (WGS) entry which is preliminary data.</text>
</comment>
<dbReference type="Proteomes" id="UP001221686">
    <property type="component" value="Unassembled WGS sequence"/>
</dbReference>
<feature type="chain" id="PRO_5047216260" evidence="3">
    <location>
        <begin position="27"/>
        <end position="329"/>
    </location>
</feature>
<evidence type="ECO:0000256" key="1">
    <source>
        <dbReference type="SAM" id="MobiDB-lite"/>
    </source>
</evidence>
<keyword evidence="2" id="KW-0472">Membrane</keyword>
<feature type="compositionally biased region" description="Low complexity" evidence="1">
    <location>
        <begin position="264"/>
        <end position="285"/>
    </location>
</feature>
<feature type="signal peptide" evidence="3">
    <location>
        <begin position="1"/>
        <end position="26"/>
    </location>
</feature>
<gene>
    <name evidence="4" type="ORF">POL25_19035</name>
</gene>
<sequence>MTGRGARAAIVAMGVALLGTSPEAAADAVIYDDESLVEVPTEIVVRGVDALGDVMLVVYPYPCVLGGAITRLEKALASDPDAKIEGSPEEEEGRGYHVVREGAAFASLSNYEGPYNLCYFFGLPRAAFPEQDGAIARLEELSDGGRWRLFSRDPAVLRTGVPLAMAGLKKSPGAPRSRVVSYAARLVDGVLKIEATEWAWTTKKNGRVRREDPRKLSREALLAVEPHDELDLVEEQPWFAGSLAQVADTTGPEGHVEKDSLDTKAAAGPAVASGPAVKASASPGPVAGPGQIEPARAQPSPGWWDSRLWYGGACLLVALGAGLVLRRGR</sequence>
<name>A0ABT5DZF1_9BACT</name>
<keyword evidence="2" id="KW-0812">Transmembrane</keyword>
<keyword evidence="3" id="KW-0732">Signal</keyword>
<proteinExistence type="predicted"/>
<dbReference type="EMBL" id="JAQNDL010000002">
    <property type="protein sequence ID" value="MDC0719007.1"/>
    <property type="molecule type" value="Genomic_DNA"/>
</dbReference>
<evidence type="ECO:0000313" key="4">
    <source>
        <dbReference type="EMBL" id="MDC0719007.1"/>
    </source>
</evidence>
<feature type="transmembrane region" description="Helical" evidence="2">
    <location>
        <begin position="308"/>
        <end position="325"/>
    </location>
</feature>
<evidence type="ECO:0000256" key="3">
    <source>
        <dbReference type="SAM" id="SignalP"/>
    </source>
</evidence>
<dbReference type="RefSeq" id="WP_272087519.1">
    <property type="nucleotide sequence ID" value="NZ_JAQNDL010000002.1"/>
</dbReference>